<comment type="caution">
    <text evidence="10">The sequence shown here is derived from an EMBL/GenBank/DDBJ whole genome shotgun (WGS) entry which is preliminary data.</text>
</comment>
<reference evidence="10 11" key="1">
    <citation type="journal article" date="2021" name="Int. J. Syst. Evol. Microbiol.">
        <title>Reticulibacter mediterranei gen. nov., sp. nov., within the new family Reticulibacteraceae fam. nov., and Ktedonospora formicarum gen. nov., sp. nov., Ktedonobacter robiniae sp. nov., Dictyobacter formicarum sp. nov. and Dictyobacter arantiisoli sp. nov., belonging to the class Ktedonobacteria.</title>
        <authorList>
            <person name="Yabe S."/>
            <person name="Zheng Y."/>
            <person name="Wang C.M."/>
            <person name="Sakai Y."/>
            <person name="Abe K."/>
            <person name="Yokota A."/>
            <person name="Donadio S."/>
            <person name="Cavaletti L."/>
            <person name="Monciardini P."/>
        </authorList>
    </citation>
    <scope>NUCLEOTIDE SEQUENCE [LARGE SCALE GENOMIC DNA]</scope>
    <source>
        <strain evidence="10 11">SOSP1-9</strain>
    </source>
</reference>
<dbReference type="PANTHER" id="PTHR34448">
    <property type="entry name" value="AMINOPEPTIDASE"/>
    <property type="match status" value="1"/>
</dbReference>
<comment type="cofactor">
    <cofactor evidence="1">
        <name>Co(2+)</name>
        <dbReference type="ChEBI" id="CHEBI:48828"/>
    </cofactor>
</comment>
<evidence type="ECO:0000256" key="2">
    <source>
        <dbReference type="ARBA" id="ARBA00001946"/>
    </source>
</evidence>
<organism evidence="10 11">
    <name type="scientific">Dictyobacter formicarum</name>
    <dbReference type="NCBI Taxonomy" id="2778368"/>
    <lineage>
        <taxon>Bacteria</taxon>
        <taxon>Bacillati</taxon>
        <taxon>Chloroflexota</taxon>
        <taxon>Ktedonobacteria</taxon>
        <taxon>Ktedonobacterales</taxon>
        <taxon>Dictyobacteraceae</taxon>
        <taxon>Dictyobacter</taxon>
    </lineage>
</organism>
<comment type="cofactor">
    <cofactor evidence="2">
        <name>Mg(2+)</name>
        <dbReference type="ChEBI" id="CHEBI:18420"/>
    </cofactor>
</comment>
<accession>A0ABQ3VHK5</accession>
<gene>
    <name evidence="10" type="ORF">KSZ_36680</name>
</gene>
<keyword evidence="11" id="KW-1185">Reference proteome</keyword>
<dbReference type="InterPro" id="IPR035097">
    <property type="entry name" value="M29_N-terminal"/>
</dbReference>
<dbReference type="Pfam" id="PF02073">
    <property type="entry name" value="Peptidase_M29"/>
    <property type="match status" value="1"/>
</dbReference>
<keyword evidence="5 10" id="KW-0031">Aminopeptidase</keyword>
<evidence type="ECO:0000256" key="3">
    <source>
        <dbReference type="ARBA" id="ARBA00001947"/>
    </source>
</evidence>
<dbReference type="GO" id="GO:0004177">
    <property type="term" value="F:aminopeptidase activity"/>
    <property type="evidence" value="ECO:0007669"/>
    <property type="project" value="UniProtKB-KW"/>
</dbReference>
<evidence type="ECO:0000256" key="4">
    <source>
        <dbReference type="ARBA" id="ARBA00008236"/>
    </source>
</evidence>
<evidence type="ECO:0000313" key="11">
    <source>
        <dbReference type="Proteomes" id="UP000635565"/>
    </source>
</evidence>
<evidence type="ECO:0000256" key="7">
    <source>
        <dbReference type="ARBA" id="ARBA00022723"/>
    </source>
</evidence>
<dbReference type="SUPFAM" id="SSF144052">
    <property type="entry name" value="Thermophilic metalloprotease-like"/>
    <property type="match status" value="1"/>
</dbReference>
<evidence type="ECO:0000256" key="8">
    <source>
        <dbReference type="ARBA" id="ARBA00022801"/>
    </source>
</evidence>
<dbReference type="InterPro" id="IPR052170">
    <property type="entry name" value="M29_Exopeptidase"/>
</dbReference>
<dbReference type="PANTHER" id="PTHR34448:SF1">
    <property type="entry name" value="BLL6088 PROTEIN"/>
    <property type="match status" value="1"/>
</dbReference>
<keyword evidence="7" id="KW-0479">Metal-binding</keyword>
<keyword evidence="9" id="KW-0482">Metalloprotease</keyword>
<evidence type="ECO:0000256" key="6">
    <source>
        <dbReference type="ARBA" id="ARBA00022670"/>
    </source>
</evidence>
<dbReference type="InterPro" id="IPR000787">
    <property type="entry name" value="Peptidase_M29"/>
</dbReference>
<dbReference type="PRINTS" id="PR00919">
    <property type="entry name" value="THERMOPTASE"/>
</dbReference>
<keyword evidence="6" id="KW-0645">Protease</keyword>
<dbReference type="RefSeq" id="WP_201363295.1">
    <property type="nucleotide sequence ID" value="NZ_BNJJ01000009.1"/>
</dbReference>
<evidence type="ECO:0000256" key="9">
    <source>
        <dbReference type="ARBA" id="ARBA00023049"/>
    </source>
</evidence>
<keyword evidence="8" id="KW-0378">Hydrolase</keyword>
<evidence type="ECO:0000256" key="5">
    <source>
        <dbReference type="ARBA" id="ARBA00022438"/>
    </source>
</evidence>
<name>A0ABQ3VHK5_9CHLR</name>
<dbReference type="Proteomes" id="UP000635565">
    <property type="component" value="Unassembled WGS sequence"/>
</dbReference>
<evidence type="ECO:0000256" key="1">
    <source>
        <dbReference type="ARBA" id="ARBA00001941"/>
    </source>
</evidence>
<evidence type="ECO:0000313" key="10">
    <source>
        <dbReference type="EMBL" id="GHO85662.1"/>
    </source>
</evidence>
<proteinExistence type="inferred from homology"/>
<protein>
    <submittedName>
        <fullName evidence="10">Aminopeptidase</fullName>
    </submittedName>
</protein>
<dbReference type="EMBL" id="BNJJ01000009">
    <property type="protein sequence ID" value="GHO85662.1"/>
    <property type="molecule type" value="Genomic_DNA"/>
</dbReference>
<comment type="similarity">
    <text evidence="4">Belongs to the peptidase M29 family.</text>
</comment>
<dbReference type="Gene3D" id="3.40.1830.10">
    <property type="entry name" value="Thermophilic metalloprotease (M29)"/>
    <property type="match status" value="1"/>
</dbReference>
<sequence length="366" mass="40901">MHDIRLHRWAHTLVHYSLALKAGEILAIEATPAAAPLIEAVYREALHIGAHPVPFLNLETLDELLFQGGNDQQLNWLSPMHQTMAERVDARLFIHSSENTCGLSGIDPTRAARRKQALQSIYATFRQREQSEGFRWCLTLYPTQAYAQNARMSLSAFEEFVCEACLLNDPDPIARWQELEAQQQRLIEWLQGHDRVHILGEGTDLTLSIKGRRVMSDGGTRNFPGGEVFTGPVETSANGVIRFLPSTFDERVVEGIRLVFQDGKVVEASANQQEAYLLGMLDLDEGARFLGEFAFGNNRGITHTTRHILFDEKMGGTIHLALGNSLPGTGGLNRSAIHWDMICDVRTAGEVWVDETLFLKDGQILV</sequence>
<comment type="cofactor">
    <cofactor evidence="3">
        <name>Zn(2+)</name>
        <dbReference type="ChEBI" id="CHEBI:29105"/>
    </cofactor>
</comment>